<dbReference type="EMBL" id="CP006019">
    <property type="protein sequence ID" value="AIF70099.1"/>
    <property type="molecule type" value="Genomic_DNA"/>
</dbReference>
<dbReference type="HOGENOM" id="CLU_054697_2_0_2"/>
<protein>
    <recommendedName>
        <fullName evidence="4">Cell wall-binding repeat 2 family protein</fullName>
    </recommendedName>
</protein>
<evidence type="ECO:0000313" key="2">
    <source>
        <dbReference type="EMBL" id="AIF70099.1"/>
    </source>
</evidence>
<dbReference type="eggNOG" id="arCOG00388">
    <property type="taxonomic scope" value="Archaea"/>
</dbReference>
<keyword evidence="3" id="KW-1185">Reference proteome</keyword>
<feature type="coiled-coil region" evidence="1">
    <location>
        <begin position="222"/>
        <end position="268"/>
    </location>
</feature>
<dbReference type="GeneID" id="24842818"/>
<dbReference type="KEGG" id="ppac:PAP_08590"/>
<evidence type="ECO:0000256" key="1">
    <source>
        <dbReference type="SAM" id="Coils"/>
    </source>
</evidence>
<dbReference type="STRING" id="1343739.PAP_08590"/>
<sequence>MVWKKALAIMFGLLVLASGVPLIKAESTNVDINVIILVSDNEADCALADYISNLTDVVVVKTPWGVYDPNITADIISHAPDEVIILGGPVAVPEEYVEDLQNIGITVERWWGENRYETNIAVINNVTLKFNLQLQNKVILAVGNDTMGIQKALELAIQGRAMMVFVNQNTNITRTIKQLKVKVQEFTMIETPYMNKTMLRVREQLEEKPECNCTRVQVNMTAERALEAINLAEEKIALAKELAQNTTNPAVETLLAIAEKQLEDAKEAYGNEKYGSAYGLAIAAKSKTDVIIKLAGEDMRKQLMDNTKMKLERELVRVEAQIRVMERVGVNVTVAIQIMEQVRAAIKNGDYDLAQELMVKLRNEVKTCYMNGKEMMRENKPAPIGKKGKP</sequence>
<dbReference type="Proteomes" id="UP000027981">
    <property type="component" value="Chromosome"/>
</dbReference>
<evidence type="ECO:0008006" key="4">
    <source>
        <dbReference type="Google" id="ProtNLM"/>
    </source>
</evidence>
<evidence type="ECO:0000313" key="3">
    <source>
        <dbReference type="Proteomes" id="UP000027981"/>
    </source>
</evidence>
<dbReference type="RefSeq" id="WP_048165588.1">
    <property type="nucleotide sequence ID" value="NZ_CP006019.1"/>
</dbReference>
<accession>A0A075LUU3</accession>
<proteinExistence type="predicted"/>
<name>A0A075LUU3_9EURY</name>
<reference evidence="3" key="1">
    <citation type="submission" date="2013-06" db="EMBL/GenBank/DDBJ databases">
        <title>Complete Genome Sequence of Hyperthermophilic Palaeococcus pacificus DY20341T, Isolated from a Deep-Sea Hydrothermal Sediments.</title>
        <authorList>
            <person name="Zeng X."/>
            <person name="Shao Z."/>
        </authorList>
    </citation>
    <scope>NUCLEOTIDE SEQUENCE [LARGE SCALE GENOMIC DNA]</scope>
    <source>
        <strain evidence="3">DY20341</strain>
    </source>
</reference>
<dbReference type="AlphaFoldDB" id="A0A075LUU3"/>
<gene>
    <name evidence="2" type="ORF">PAP_08590</name>
</gene>
<keyword evidence="1" id="KW-0175">Coiled coil</keyword>
<reference evidence="2 3" key="2">
    <citation type="journal article" date="2015" name="Genome Announc.">
        <title>Complete Genome Sequence of Hyperthermophilic Piezophilic Archaeon Palaeococcus pacificus DY20341T, Isolated from Deep-Sea Hydrothermal Sediments.</title>
        <authorList>
            <person name="Zeng X."/>
            <person name="Jebbar M."/>
            <person name="Shao Z."/>
        </authorList>
    </citation>
    <scope>NUCLEOTIDE SEQUENCE [LARGE SCALE GENOMIC DNA]</scope>
    <source>
        <strain evidence="2 3">DY20341</strain>
    </source>
</reference>
<organism evidence="2 3">
    <name type="scientific">Palaeococcus pacificus DY20341</name>
    <dbReference type="NCBI Taxonomy" id="1343739"/>
    <lineage>
        <taxon>Archaea</taxon>
        <taxon>Methanobacteriati</taxon>
        <taxon>Methanobacteriota</taxon>
        <taxon>Thermococci</taxon>
        <taxon>Thermococcales</taxon>
        <taxon>Thermococcaceae</taxon>
        <taxon>Palaeococcus</taxon>
    </lineage>
</organism>
<feature type="coiled-coil region" evidence="1">
    <location>
        <begin position="301"/>
        <end position="328"/>
    </location>
</feature>
<dbReference type="Gene3D" id="3.40.50.12090">
    <property type="match status" value="1"/>
</dbReference>